<dbReference type="PROSITE" id="PS51257">
    <property type="entry name" value="PROKAR_LIPOPROTEIN"/>
    <property type="match status" value="1"/>
</dbReference>
<evidence type="ECO:0000313" key="3">
    <source>
        <dbReference type="Proteomes" id="UP000440498"/>
    </source>
</evidence>
<evidence type="ECO:0000313" key="2">
    <source>
        <dbReference type="EMBL" id="MQA37331.1"/>
    </source>
</evidence>
<gene>
    <name evidence="2" type="ORF">GEV02_04150</name>
</gene>
<dbReference type="RefSeq" id="WP_152836662.1">
    <property type="nucleotide sequence ID" value="NZ_WHUG01000001.1"/>
</dbReference>
<proteinExistence type="predicted"/>
<protein>
    <recommendedName>
        <fullName evidence="4">Lipoprotein</fullName>
    </recommendedName>
</protein>
<feature type="signal peptide" evidence="1">
    <location>
        <begin position="1"/>
        <end position="20"/>
    </location>
</feature>
<feature type="chain" id="PRO_5025642295" description="Lipoprotein" evidence="1">
    <location>
        <begin position="21"/>
        <end position="241"/>
    </location>
</feature>
<accession>A0A6A7MX61</accession>
<dbReference type="AlphaFoldDB" id="A0A6A7MX61"/>
<organism evidence="2 3">
    <name type="scientific">Rugamonas aquatica</name>
    <dbReference type="NCBI Taxonomy" id="2743357"/>
    <lineage>
        <taxon>Bacteria</taxon>
        <taxon>Pseudomonadati</taxon>
        <taxon>Pseudomonadota</taxon>
        <taxon>Betaproteobacteria</taxon>
        <taxon>Burkholderiales</taxon>
        <taxon>Oxalobacteraceae</taxon>
        <taxon>Telluria group</taxon>
        <taxon>Rugamonas</taxon>
    </lineage>
</organism>
<comment type="caution">
    <text evidence="2">The sequence shown here is derived from an EMBL/GenBank/DDBJ whole genome shotgun (WGS) entry which is preliminary data.</text>
</comment>
<sequence>MNKKLIGSAAVPAAILGLLACLGGCREKPAPAAPTPRVAAASQLPVGVHAPQPEGGSDGEEVEITQTLKGKDFTLEVYASGSDPVRNLMISMTESSEIRLFRSDSGQTSELGSMLFAPADTFELKELIPGEPRQQILCKGKQLLSRGAGTLGSYSLYRIEGDHLQELLSLIVERVVEEGNGYQPQTLHATVEETTRDGQPLIVYRVKAGKLAERTIEFRWNGKLFEDASGEYAKLTAAYNP</sequence>
<keyword evidence="3" id="KW-1185">Reference proteome</keyword>
<dbReference type="EMBL" id="WHUG01000001">
    <property type="protein sequence ID" value="MQA37331.1"/>
    <property type="molecule type" value="Genomic_DNA"/>
</dbReference>
<keyword evidence="1" id="KW-0732">Signal</keyword>
<dbReference type="Proteomes" id="UP000440498">
    <property type="component" value="Unassembled WGS sequence"/>
</dbReference>
<evidence type="ECO:0008006" key="4">
    <source>
        <dbReference type="Google" id="ProtNLM"/>
    </source>
</evidence>
<reference evidence="2 3" key="1">
    <citation type="submission" date="2019-10" db="EMBL/GenBank/DDBJ databases">
        <title>Two novel species isolated from a subtropical stream in China.</title>
        <authorList>
            <person name="Lu H."/>
        </authorList>
    </citation>
    <scope>NUCLEOTIDE SEQUENCE [LARGE SCALE GENOMIC DNA]</scope>
    <source>
        <strain evidence="2 3">FT29W</strain>
    </source>
</reference>
<evidence type="ECO:0000256" key="1">
    <source>
        <dbReference type="SAM" id="SignalP"/>
    </source>
</evidence>
<name>A0A6A7MX61_9BURK</name>